<feature type="domain" description="DEAD-box RNA helicase Q" evidence="12">
    <location>
        <begin position="184"/>
        <end position="212"/>
    </location>
</feature>
<dbReference type="PANTHER" id="PTHR24031">
    <property type="entry name" value="RNA HELICASE"/>
    <property type="match status" value="1"/>
</dbReference>
<dbReference type="InterPro" id="IPR027417">
    <property type="entry name" value="P-loop_NTPase"/>
</dbReference>
<feature type="compositionally biased region" description="Acidic residues" evidence="8">
    <location>
        <begin position="879"/>
        <end position="890"/>
    </location>
</feature>
<dbReference type="EC" id="3.6.4.13" evidence="7"/>
<dbReference type="Proteomes" id="UP000245119">
    <property type="component" value="Linkage Group LG6"/>
</dbReference>
<dbReference type="AlphaFoldDB" id="A0A2T7P7E6"/>
<dbReference type="GO" id="GO:0003723">
    <property type="term" value="F:RNA binding"/>
    <property type="evidence" value="ECO:0007669"/>
    <property type="project" value="UniProtKB-UniRule"/>
</dbReference>
<evidence type="ECO:0000259" key="9">
    <source>
        <dbReference type="PROSITE" id="PS50234"/>
    </source>
</evidence>
<evidence type="ECO:0000313" key="13">
    <source>
        <dbReference type="EMBL" id="PVD29354.1"/>
    </source>
</evidence>
<feature type="compositionally biased region" description="Basic and acidic residues" evidence="8">
    <location>
        <begin position="811"/>
        <end position="833"/>
    </location>
</feature>
<keyword evidence="2 7" id="KW-0378">Hydrolase</keyword>
<proteinExistence type="inferred from homology"/>
<evidence type="ECO:0000259" key="10">
    <source>
        <dbReference type="PROSITE" id="PS51192"/>
    </source>
</evidence>
<dbReference type="InterPro" id="IPR025313">
    <property type="entry name" value="SPB4-like_CTE"/>
</dbReference>
<evidence type="ECO:0000256" key="3">
    <source>
        <dbReference type="ARBA" id="ARBA00022806"/>
    </source>
</evidence>
<comment type="similarity">
    <text evidence="7">Belongs to the DEAD box helicase family.</text>
</comment>
<evidence type="ECO:0000256" key="8">
    <source>
        <dbReference type="SAM" id="MobiDB-lite"/>
    </source>
</evidence>
<dbReference type="Pfam" id="PF00092">
    <property type="entry name" value="VWA"/>
    <property type="match status" value="1"/>
</dbReference>
<keyword evidence="3 7" id="KW-0347">Helicase</keyword>
<dbReference type="PROSITE" id="PS50234">
    <property type="entry name" value="VWFA"/>
    <property type="match status" value="1"/>
</dbReference>
<protein>
    <recommendedName>
        <fullName evidence="7">ATP-dependent RNA helicase</fullName>
        <ecNumber evidence="7">3.6.4.13</ecNumber>
    </recommendedName>
</protein>
<gene>
    <name evidence="13" type="ORF">C0Q70_11952</name>
</gene>
<comment type="caution">
    <text evidence="13">The sequence shown here is derived from an EMBL/GenBank/DDBJ whole genome shotgun (WGS) entry which is preliminary data.</text>
</comment>
<evidence type="ECO:0000256" key="7">
    <source>
        <dbReference type="RuleBase" id="RU365068"/>
    </source>
</evidence>
<comment type="domain">
    <text evidence="7">The Q motif is unique to and characteristic of the DEAD box family of RNA helicases and controls ATP binding and hydrolysis.</text>
</comment>
<dbReference type="Pfam" id="PF00271">
    <property type="entry name" value="Helicase_C"/>
    <property type="match status" value="1"/>
</dbReference>
<keyword evidence="4 7" id="KW-0067">ATP-binding</keyword>
<keyword evidence="5 7" id="KW-0694">RNA-binding</keyword>
<evidence type="ECO:0000259" key="12">
    <source>
        <dbReference type="PROSITE" id="PS51195"/>
    </source>
</evidence>
<dbReference type="SMART" id="SM00327">
    <property type="entry name" value="VWA"/>
    <property type="match status" value="1"/>
</dbReference>
<dbReference type="Pfam" id="PF13959">
    <property type="entry name" value="CTE_SPB4"/>
    <property type="match status" value="1"/>
</dbReference>
<dbReference type="SMART" id="SM00487">
    <property type="entry name" value="DEXDc"/>
    <property type="match status" value="1"/>
</dbReference>
<evidence type="ECO:0000256" key="6">
    <source>
        <dbReference type="PROSITE-ProRule" id="PRU00552"/>
    </source>
</evidence>
<dbReference type="PROSITE" id="PS51194">
    <property type="entry name" value="HELICASE_CTER"/>
    <property type="match status" value="1"/>
</dbReference>
<comment type="catalytic activity">
    <reaction evidence="7">
        <text>ATP + H2O = ADP + phosphate + H(+)</text>
        <dbReference type="Rhea" id="RHEA:13065"/>
        <dbReference type="ChEBI" id="CHEBI:15377"/>
        <dbReference type="ChEBI" id="CHEBI:15378"/>
        <dbReference type="ChEBI" id="CHEBI:30616"/>
        <dbReference type="ChEBI" id="CHEBI:43474"/>
        <dbReference type="ChEBI" id="CHEBI:456216"/>
        <dbReference type="EC" id="3.6.4.13"/>
    </reaction>
</comment>
<sequence length="933" mass="105038">MGVCFGLGSNNNRMSIIQFSSESKQVHQFREPQSRDALLAAVDSMQHMRSSTCTGTALEMGYHAFDPLNGARSTGHVAHETLLITDGRSNCGPDIKEASLLLQSRSTVFALAIDLGYDLKAAKELQAIVSTESPRYLFSLANFQDFNEMVRMVQRLDSKLKSNCKVRKNASAFNVQQIVSSKIKSFTDFPLSRRTLDGLKNAKYEVPTEIQRECIGLALQNRDVLGASKTGSGKTLAFIIPVLETLYKMKGSQLCGLCALIISPTRELAYQTFEVLKKVGRFHDFSAGLVIGGKPLQEEAERIANTNVIVCTPGRLLQHFDETFNFSADCLQILVLDEADRILDLGFAKAMNAIIANLPAERQTLLFSATQTKSVKDLARLSLFDPVYVSAHENAAYSTPVHLVQSYIVCDLHQKISLLWSFLKNHPRCKILVFLTCCKQVKFVHEVIRRLQPGMTVLCLHGGMKQLKRVEVYEEFYRKQHVVLFATDIASRGLDFPAVNWVVQLDCPEDTSTYIHRVGRTARFEREGEALLVLLPTEEDAMIQQLQSRKIPINKIRVNQKRMMDLSSKLQALCASDTTLKEMAQRAFRTYLRSILLMKDKKVFDVQKLDTEAFSKSLGLAIPPRIRFLGKHEAQMRAQDSSSGQDTSSEDESEDSHDETDESSEHLPKARESQSNRKNEHFAAFLDEEDTDDDGEIGMFRVKKTAAAITPVSMVPEETENEEEKNSRKRPTTKAAIAKRMLKKSIVANTKTKFDDEGNAVIDIHKKRLTDDQERVEDEAGGINVEAAAKRMRMEDMVDKDLYRQKIKQKHREERLKKKERLRAEKAQRRAGQEDEEEAVLASADDDVNPLNFIPDPDELAARISAQENNSGDERSSFGEEEDESSDNEENSGCNHSFSESVSQTSDEEETRRESVQDDEDLALRLLAGAMHR</sequence>
<feature type="domain" description="Helicase C-terminal" evidence="11">
    <location>
        <begin position="411"/>
        <end position="567"/>
    </location>
</feature>
<accession>A0A2T7P7E6</accession>
<dbReference type="InterPro" id="IPR002035">
    <property type="entry name" value="VWF_A"/>
</dbReference>
<dbReference type="SMART" id="SM00490">
    <property type="entry name" value="HELICc"/>
    <property type="match status" value="1"/>
</dbReference>
<dbReference type="CDD" id="cd17941">
    <property type="entry name" value="DEADc_DDX10"/>
    <property type="match status" value="1"/>
</dbReference>
<feature type="region of interest" description="Disordered" evidence="8">
    <location>
        <begin position="632"/>
        <end position="679"/>
    </location>
</feature>
<dbReference type="SMART" id="SM01178">
    <property type="entry name" value="DUF4217"/>
    <property type="match status" value="1"/>
</dbReference>
<dbReference type="InterPro" id="IPR014014">
    <property type="entry name" value="RNA_helicase_DEAD_Q_motif"/>
</dbReference>
<dbReference type="InterPro" id="IPR036465">
    <property type="entry name" value="vWFA_dom_sf"/>
</dbReference>
<name>A0A2T7P7E6_POMCA</name>
<dbReference type="InterPro" id="IPR001650">
    <property type="entry name" value="Helicase_C-like"/>
</dbReference>
<feature type="region of interest" description="Disordered" evidence="8">
    <location>
        <begin position="802"/>
        <end position="933"/>
    </location>
</feature>
<dbReference type="Gene3D" id="3.40.50.410">
    <property type="entry name" value="von Willebrand factor, type A domain"/>
    <property type="match status" value="1"/>
</dbReference>
<feature type="compositionally biased region" description="Acidic residues" evidence="8">
    <location>
        <begin position="834"/>
        <end position="848"/>
    </location>
</feature>
<dbReference type="GO" id="GO:0005524">
    <property type="term" value="F:ATP binding"/>
    <property type="evidence" value="ECO:0007669"/>
    <property type="project" value="UniProtKB-UniRule"/>
</dbReference>
<evidence type="ECO:0000256" key="5">
    <source>
        <dbReference type="ARBA" id="ARBA00022884"/>
    </source>
</evidence>
<dbReference type="SUPFAM" id="SSF53300">
    <property type="entry name" value="vWA-like"/>
    <property type="match status" value="1"/>
</dbReference>
<dbReference type="PROSITE" id="PS51192">
    <property type="entry name" value="HELICASE_ATP_BIND_1"/>
    <property type="match status" value="1"/>
</dbReference>
<dbReference type="CDD" id="cd01450">
    <property type="entry name" value="vWFA_subfamily_ECM"/>
    <property type="match status" value="1"/>
</dbReference>
<reference evidence="13 14" key="1">
    <citation type="submission" date="2018-04" db="EMBL/GenBank/DDBJ databases">
        <title>The genome of golden apple snail Pomacea canaliculata provides insight into stress tolerance and invasive adaptation.</title>
        <authorList>
            <person name="Liu C."/>
            <person name="Liu B."/>
            <person name="Ren Y."/>
            <person name="Zhang Y."/>
            <person name="Wang H."/>
            <person name="Li S."/>
            <person name="Jiang F."/>
            <person name="Yin L."/>
            <person name="Zhang G."/>
            <person name="Qian W."/>
            <person name="Fan W."/>
        </authorList>
    </citation>
    <scope>NUCLEOTIDE SEQUENCE [LARGE SCALE GENOMIC DNA]</scope>
    <source>
        <strain evidence="13">SZHN2017</strain>
        <tissue evidence="13">Muscle</tissue>
    </source>
</reference>
<evidence type="ECO:0000256" key="1">
    <source>
        <dbReference type="ARBA" id="ARBA00022741"/>
    </source>
</evidence>
<dbReference type="InterPro" id="IPR011545">
    <property type="entry name" value="DEAD/DEAH_box_helicase_dom"/>
</dbReference>
<evidence type="ECO:0000256" key="4">
    <source>
        <dbReference type="ARBA" id="ARBA00022840"/>
    </source>
</evidence>
<comment type="function">
    <text evidence="7">RNA helicase.</text>
</comment>
<dbReference type="PROSITE" id="PS51195">
    <property type="entry name" value="Q_MOTIF"/>
    <property type="match status" value="1"/>
</dbReference>
<feature type="compositionally biased region" description="Basic and acidic residues" evidence="8">
    <location>
        <begin position="663"/>
        <end position="679"/>
    </location>
</feature>
<dbReference type="SUPFAM" id="SSF52540">
    <property type="entry name" value="P-loop containing nucleoside triphosphate hydrolases"/>
    <property type="match status" value="1"/>
</dbReference>
<dbReference type="OrthoDB" id="10259640at2759"/>
<dbReference type="EMBL" id="PZQS01000006">
    <property type="protein sequence ID" value="PVD29354.1"/>
    <property type="molecule type" value="Genomic_DNA"/>
</dbReference>
<feature type="short sequence motif" description="Q motif" evidence="6">
    <location>
        <begin position="184"/>
        <end position="212"/>
    </location>
</feature>
<dbReference type="InterPro" id="IPR000629">
    <property type="entry name" value="RNA-helicase_DEAD-box_CS"/>
</dbReference>
<dbReference type="CDD" id="cd18787">
    <property type="entry name" value="SF2_C_DEAD"/>
    <property type="match status" value="1"/>
</dbReference>
<dbReference type="Gene3D" id="3.40.50.300">
    <property type="entry name" value="P-loop containing nucleotide triphosphate hydrolases"/>
    <property type="match status" value="2"/>
</dbReference>
<dbReference type="PROSITE" id="PS00039">
    <property type="entry name" value="DEAD_ATP_HELICASE"/>
    <property type="match status" value="1"/>
</dbReference>
<feature type="compositionally biased region" description="Polar residues" evidence="8">
    <location>
        <begin position="896"/>
        <end position="905"/>
    </location>
</feature>
<organism evidence="13 14">
    <name type="scientific">Pomacea canaliculata</name>
    <name type="common">Golden apple snail</name>
    <dbReference type="NCBI Taxonomy" id="400727"/>
    <lineage>
        <taxon>Eukaryota</taxon>
        <taxon>Metazoa</taxon>
        <taxon>Spiralia</taxon>
        <taxon>Lophotrochozoa</taxon>
        <taxon>Mollusca</taxon>
        <taxon>Gastropoda</taxon>
        <taxon>Caenogastropoda</taxon>
        <taxon>Architaenioglossa</taxon>
        <taxon>Ampullarioidea</taxon>
        <taxon>Ampullariidae</taxon>
        <taxon>Pomacea</taxon>
    </lineage>
</organism>
<keyword evidence="1 7" id="KW-0547">Nucleotide-binding</keyword>
<dbReference type="InterPro" id="IPR014001">
    <property type="entry name" value="Helicase_ATP-bd"/>
</dbReference>
<dbReference type="GO" id="GO:0003724">
    <property type="term" value="F:RNA helicase activity"/>
    <property type="evidence" value="ECO:0007669"/>
    <property type="project" value="UniProtKB-EC"/>
</dbReference>
<feature type="domain" description="VWFA" evidence="9">
    <location>
        <begin position="8"/>
        <end position="156"/>
    </location>
</feature>
<feature type="region of interest" description="Disordered" evidence="8">
    <location>
        <begin position="712"/>
        <end position="734"/>
    </location>
</feature>
<feature type="domain" description="Helicase ATP-binding" evidence="10">
    <location>
        <begin position="215"/>
        <end position="389"/>
    </location>
</feature>
<evidence type="ECO:0000259" key="11">
    <source>
        <dbReference type="PROSITE" id="PS51194"/>
    </source>
</evidence>
<feature type="compositionally biased region" description="Acidic residues" evidence="8">
    <location>
        <begin position="648"/>
        <end position="662"/>
    </location>
</feature>
<evidence type="ECO:0000313" key="14">
    <source>
        <dbReference type="Proteomes" id="UP000245119"/>
    </source>
</evidence>
<dbReference type="STRING" id="400727.A0A2T7P7E6"/>
<dbReference type="GO" id="GO:0016887">
    <property type="term" value="F:ATP hydrolysis activity"/>
    <property type="evidence" value="ECO:0007669"/>
    <property type="project" value="RHEA"/>
</dbReference>
<dbReference type="Pfam" id="PF00270">
    <property type="entry name" value="DEAD"/>
    <property type="match status" value="1"/>
</dbReference>
<evidence type="ECO:0000256" key="2">
    <source>
        <dbReference type="ARBA" id="ARBA00022801"/>
    </source>
</evidence>
<keyword evidence="14" id="KW-1185">Reference proteome</keyword>